<dbReference type="EMBL" id="CP017269">
    <property type="protein sequence ID" value="AOT70725.1"/>
    <property type="molecule type" value="Genomic_DNA"/>
</dbReference>
<evidence type="ECO:0000313" key="2">
    <source>
        <dbReference type="Proteomes" id="UP000095743"/>
    </source>
</evidence>
<keyword evidence="2" id="KW-1185">Reference proteome</keyword>
<organism evidence="1 2">
    <name type="scientific">Geosporobacter ferrireducens</name>
    <dbReference type="NCBI Taxonomy" id="1424294"/>
    <lineage>
        <taxon>Bacteria</taxon>
        <taxon>Bacillati</taxon>
        <taxon>Bacillota</taxon>
        <taxon>Clostridia</taxon>
        <taxon>Peptostreptococcales</taxon>
        <taxon>Thermotaleaceae</taxon>
        <taxon>Geosporobacter</taxon>
    </lineage>
</organism>
<dbReference type="RefSeq" id="WP_069977802.1">
    <property type="nucleotide sequence ID" value="NZ_CP017269.1"/>
</dbReference>
<dbReference type="OrthoDB" id="1898447at2"/>
<evidence type="ECO:0000313" key="1">
    <source>
        <dbReference type="EMBL" id="AOT70725.1"/>
    </source>
</evidence>
<gene>
    <name evidence="1" type="ORF">Gferi_14755</name>
</gene>
<dbReference type="AlphaFoldDB" id="A0A1D8GIH7"/>
<sequence>MNKIKLMYDVVKTLKEKQVFKGTLKAEAKKDQVKVFSLIKDFEKNTVSGQVKSKISTMLDYEGKSIKHESSTEFNLQDCCDSKHHDFMRKMHGHHRHEGMKCCGVKSKLSKLAFILNVLNNMQVEELEDKGVLLSVHIDEVPEELKNVLQEKIQHKEEQHGSEQQCCCMKDFCFTEDINVFIKIQINKDSELEKAVVIVGGKQKNESGEQKDINIEAELNLIW</sequence>
<reference evidence="1 2" key="1">
    <citation type="submission" date="2016-09" db="EMBL/GenBank/DDBJ databases">
        <title>Genomic analysis reveals versatility of anaerobic energy metabolism of Geosporobacter ferrireducens IRF9 of phylum Firmicutes.</title>
        <authorList>
            <person name="Kim S.-J."/>
        </authorList>
    </citation>
    <scope>NUCLEOTIDE SEQUENCE [LARGE SCALE GENOMIC DNA]</scope>
    <source>
        <strain evidence="1 2">IRF9</strain>
    </source>
</reference>
<dbReference type="STRING" id="1424294.Gferi_14755"/>
<name>A0A1D8GIH7_9FIRM</name>
<protein>
    <submittedName>
        <fullName evidence="1">Uncharacterized protein</fullName>
    </submittedName>
</protein>
<accession>A0A1D8GIH7</accession>
<proteinExistence type="predicted"/>
<dbReference type="Proteomes" id="UP000095743">
    <property type="component" value="Chromosome"/>
</dbReference>
<dbReference type="KEGG" id="gfe:Gferi_14755"/>